<dbReference type="InterPro" id="IPR046346">
    <property type="entry name" value="Aminoacid_DH-like_N_sf"/>
</dbReference>
<dbReference type="Proteomes" id="UP000230222">
    <property type="component" value="Unassembled WGS sequence"/>
</dbReference>
<protein>
    <submittedName>
        <fullName evidence="1">Shikimate dehydrogenase</fullName>
    </submittedName>
</protein>
<dbReference type="SUPFAM" id="SSF53223">
    <property type="entry name" value="Aminoacid dehydrogenase-like, N-terminal domain"/>
    <property type="match status" value="1"/>
</dbReference>
<sequence length="34" mass="3624">MNITGKTKLCIIIGDPVEHSLSPAMHNAAYVELG</sequence>
<accession>A0A2M8KPK0</accession>
<comment type="caution">
    <text evidence="1">The sequence shown here is derived from an EMBL/GenBank/DDBJ whole genome shotgun (WGS) entry which is preliminary data.</text>
</comment>
<dbReference type="Gene3D" id="3.40.50.10860">
    <property type="entry name" value="Leucine Dehydrogenase, chain A, domain 1"/>
    <property type="match status" value="1"/>
</dbReference>
<proteinExistence type="predicted"/>
<evidence type="ECO:0000313" key="1">
    <source>
        <dbReference type="EMBL" id="PJE61833.1"/>
    </source>
</evidence>
<evidence type="ECO:0000313" key="2">
    <source>
        <dbReference type="Proteomes" id="UP000230222"/>
    </source>
</evidence>
<reference evidence="2" key="1">
    <citation type="submission" date="2017-09" db="EMBL/GenBank/DDBJ databases">
        <title>Depth-based differentiation of microbial function through sediment-hosted aquifers and enrichment of novel symbionts in the deep terrestrial subsurface.</title>
        <authorList>
            <person name="Probst A.J."/>
            <person name="Ladd B."/>
            <person name="Jarett J.K."/>
            <person name="Geller-Mcgrath D.E."/>
            <person name="Sieber C.M.K."/>
            <person name="Emerson J.B."/>
            <person name="Anantharaman K."/>
            <person name="Thomas B.C."/>
            <person name="Malmstrom R."/>
            <person name="Stieglmeier M."/>
            <person name="Klingl A."/>
            <person name="Woyke T."/>
            <person name="Ryan C.M."/>
            <person name="Banfield J.F."/>
        </authorList>
    </citation>
    <scope>NUCLEOTIDE SEQUENCE [LARGE SCALE GENOMIC DNA]</scope>
</reference>
<name>A0A2M8KPK0_9BACT</name>
<dbReference type="AlphaFoldDB" id="A0A2M8KPK0"/>
<dbReference type="EMBL" id="PFEC01000045">
    <property type="protein sequence ID" value="PJE61833.1"/>
    <property type="molecule type" value="Genomic_DNA"/>
</dbReference>
<organism evidence="1 2">
    <name type="scientific">Candidatus Roizmanbacteria bacterium CG10_big_fil_rev_8_21_14_0_10_39_12</name>
    <dbReference type="NCBI Taxonomy" id="1974852"/>
    <lineage>
        <taxon>Bacteria</taxon>
        <taxon>Candidatus Roizmaniibacteriota</taxon>
    </lineage>
</organism>
<feature type="non-terminal residue" evidence="1">
    <location>
        <position position="34"/>
    </location>
</feature>
<gene>
    <name evidence="1" type="ORF">COU87_02465</name>
</gene>